<dbReference type="SUPFAM" id="SSF53335">
    <property type="entry name" value="S-adenosyl-L-methionine-dependent methyltransferases"/>
    <property type="match status" value="1"/>
</dbReference>
<evidence type="ECO:0000313" key="2">
    <source>
        <dbReference type="EMBL" id="RGU98893.1"/>
    </source>
</evidence>
<dbReference type="RefSeq" id="WP_118079278.1">
    <property type="nucleotide sequence ID" value="NZ_CAXTHI010000029.1"/>
</dbReference>
<dbReference type="Proteomes" id="UP000284562">
    <property type="component" value="Unassembled WGS sequence"/>
</dbReference>
<organism evidence="2 5">
    <name type="scientific">Segatella copri</name>
    <dbReference type="NCBI Taxonomy" id="165179"/>
    <lineage>
        <taxon>Bacteria</taxon>
        <taxon>Pseudomonadati</taxon>
        <taxon>Bacteroidota</taxon>
        <taxon>Bacteroidia</taxon>
        <taxon>Bacteroidales</taxon>
        <taxon>Prevotellaceae</taxon>
        <taxon>Segatella</taxon>
    </lineage>
</organism>
<comment type="caution">
    <text evidence="2">The sequence shown here is derived from an EMBL/GenBank/DDBJ whole genome shotgun (WGS) entry which is preliminary data.</text>
</comment>
<evidence type="ECO:0000259" key="1">
    <source>
        <dbReference type="PROSITE" id="PS50965"/>
    </source>
</evidence>
<evidence type="ECO:0000313" key="4">
    <source>
        <dbReference type="Proteomes" id="UP000284562"/>
    </source>
</evidence>
<dbReference type="PROSITE" id="PS50965">
    <property type="entry name" value="NERD"/>
    <property type="match status" value="1"/>
</dbReference>
<proteinExistence type="predicted"/>
<dbReference type="EMBL" id="QRNN01000134">
    <property type="protein sequence ID" value="RHK44369.1"/>
    <property type="molecule type" value="Genomic_DNA"/>
</dbReference>
<dbReference type="InterPro" id="IPR011528">
    <property type="entry name" value="NERD"/>
</dbReference>
<accession>A0AA92W4E7</accession>
<evidence type="ECO:0000313" key="3">
    <source>
        <dbReference type="EMBL" id="RHK44369.1"/>
    </source>
</evidence>
<gene>
    <name evidence="3" type="ORF">DW064_15670</name>
    <name evidence="2" type="ORF">DWW35_04245</name>
</gene>
<dbReference type="Gene3D" id="3.40.50.150">
    <property type="entry name" value="Vaccinia Virus protein VP39"/>
    <property type="match status" value="1"/>
</dbReference>
<sequence>MGGLLAFRVGNYDNTAEREQFRFLCEQLKAHYENSNDFCVFVGNYNIGCELDALVIKKDAIIAIEFKNYGGNVIANENGAWTCDGTIIKGGSRKTVLQQARINHSIVKKELKVLGVESKQIKDVPTLVVFHRSIELTNNLSATNKSWLHITDDNHFIEKLDDITCPYTDLDPLGIVNLAELLNLNSFYLIEFSNAVYDKQKTTSDQLQIFKDVKSFKHQAKESQQVDIHSSEELLRQEYPSQTISTNENDKVLTTPKDLVSLRNYAIQIVQTVCKRKDCDLQALKYKDFLSAYPNLRDNICQETIIFVNDLYDEEEKDHLSRFLKKKIFTIDETHFFWQSGDYITPIHPYNIKQEENALEAPSTTLASDLPEWLDNYIFNILNAKYSPDHVRFEYNLNLSKEEVLIYLGTYFPRSYIEINSLFTDFSKSVNYTKAIEHKTELKIMDLGCGTGGDIFGLLNFIEKTISNVGTIKLLAIDGNQESLRVFEKIMSFYKTQTRFCIDYTIGPTFIENKDDLDAISEIVSEQYDIVLSCKSICEMLAKNRLTKKSYKSTVNMLASKLSKEGILFIEDITIKSPTTNVFIPIILNRELNEFVRENNEFVTLYPHSCLKNGNRCFEGCFFKRVFHLSHSRRKNDVSKVIYRFIGRKNILSKLCITDNNIYDCKIS</sequence>
<dbReference type="InterPro" id="IPR029063">
    <property type="entry name" value="SAM-dependent_MTases_sf"/>
</dbReference>
<dbReference type="Proteomes" id="UP000285236">
    <property type="component" value="Unassembled WGS sequence"/>
</dbReference>
<protein>
    <submittedName>
        <fullName evidence="2">NERD domain-containing protein</fullName>
    </submittedName>
</protein>
<reference evidence="4 5" key="1">
    <citation type="submission" date="2018-08" db="EMBL/GenBank/DDBJ databases">
        <title>A genome reference for cultivated species of the human gut microbiota.</title>
        <authorList>
            <person name="Zou Y."/>
            <person name="Xue W."/>
            <person name="Luo G."/>
        </authorList>
    </citation>
    <scope>NUCLEOTIDE SEQUENCE [LARGE SCALE GENOMIC DNA]</scope>
    <source>
        <strain evidence="2 5">AF15-25</strain>
        <strain evidence="3 4">AF43-2</strain>
    </source>
</reference>
<dbReference type="AlphaFoldDB" id="A0AA92W4E7"/>
<feature type="domain" description="NERD" evidence="1">
    <location>
        <begin position="12"/>
        <end position="137"/>
    </location>
</feature>
<dbReference type="Pfam" id="PF08378">
    <property type="entry name" value="NERD"/>
    <property type="match status" value="1"/>
</dbReference>
<name>A0AA92W4E7_9BACT</name>
<evidence type="ECO:0000313" key="5">
    <source>
        <dbReference type="Proteomes" id="UP000285236"/>
    </source>
</evidence>
<dbReference type="EMBL" id="QRYP01000007">
    <property type="protein sequence ID" value="RGU98893.1"/>
    <property type="molecule type" value="Genomic_DNA"/>
</dbReference>